<dbReference type="HOGENOM" id="CLU_3050674_0_0_1"/>
<dbReference type="EMBL" id="KN838801">
    <property type="protein sequence ID" value="KIJ94283.1"/>
    <property type="molecule type" value="Genomic_DNA"/>
</dbReference>
<dbReference type="OrthoDB" id="2444812at2759"/>
<dbReference type="AlphaFoldDB" id="A0A0C9WZ77"/>
<accession>A0A0C9WZ77</accession>
<reference evidence="3" key="2">
    <citation type="submission" date="2015-01" db="EMBL/GenBank/DDBJ databases">
        <title>Evolutionary Origins and Diversification of the Mycorrhizal Mutualists.</title>
        <authorList>
            <consortium name="DOE Joint Genome Institute"/>
            <consortium name="Mycorrhizal Genomics Consortium"/>
            <person name="Kohler A."/>
            <person name="Kuo A."/>
            <person name="Nagy L.G."/>
            <person name="Floudas D."/>
            <person name="Copeland A."/>
            <person name="Barry K.W."/>
            <person name="Cichocki N."/>
            <person name="Veneault-Fourrey C."/>
            <person name="LaButti K."/>
            <person name="Lindquist E.A."/>
            <person name="Lipzen A."/>
            <person name="Lundell T."/>
            <person name="Morin E."/>
            <person name="Murat C."/>
            <person name="Riley R."/>
            <person name="Ohm R."/>
            <person name="Sun H."/>
            <person name="Tunlid A."/>
            <person name="Henrissat B."/>
            <person name="Grigoriev I.V."/>
            <person name="Hibbett D.S."/>
            <person name="Martin F."/>
        </authorList>
    </citation>
    <scope>NUCLEOTIDE SEQUENCE [LARGE SCALE GENOMIC DNA]</scope>
    <source>
        <strain evidence="3">LaAM-08-1</strain>
    </source>
</reference>
<feature type="compositionally biased region" description="Basic and acidic residues" evidence="1">
    <location>
        <begin position="44"/>
        <end position="54"/>
    </location>
</feature>
<feature type="region of interest" description="Disordered" evidence="1">
    <location>
        <begin position="18"/>
        <end position="54"/>
    </location>
</feature>
<gene>
    <name evidence="2" type="ORF">K443DRAFT_364418</name>
</gene>
<proteinExistence type="predicted"/>
<sequence>MLVVVELAMAMGLWMRLREGKGGRSAGGSGEQETGRVGAGGKPETGRRNGEENV</sequence>
<keyword evidence="3" id="KW-1185">Reference proteome</keyword>
<evidence type="ECO:0000256" key="1">
    <source>
        <dbReference type="SAM" id="MobiDB-lite"/>
    </source>
</evidence>
<reference evidence="2 3" key="1">
    <citation type="submission" date="2014-04" db="EMBL/GenBank/DDBJ databases">
        <authorList>
            <consortium name="DOE Joint Genome Institute"/>
            <person name="Kuo A."/>
            <person name="Kohler A."/>
            <person name="Nagy L.G."/>
            <person name="Floudas D."/>
            <person name="Copeland A."/>
            <person name="Barry K.W."/>
            <person name="Cichocki N."/>
            <person name="Veneault-Fourrey C."/>
            <person name="LaButti K."/>
            <person name="Lindquist E.A."/>
            <person name="Lipzen A."/>
            <person name="Lundell T."/>
            <person name="Morin E."/>
            <person name="Murat C."/>
            <person name="Sun H."/>
            <person name="Tunlid A."/>
            <person name="Henrissat B."/>
            <person name="Grigoriev I.V."/>
            <person name="Hibbett D.S."/>
            <person name="Martin F."/>
            <person name="Nordberg H.P."/>
            <person name="Cantor M.N."/>
            <person name="Hua S.X."/>
        </authorList>
    </citation>
    <scope>NUCLEOTIDE SEQUENCE [LARGE SCALE GENOMIC DNA]</scope>
    <source>
        <strain evidence="2 3">LaAM-08-1</strain>
    </source>
</reference>
<dbReference type="Proteomes" id="UP000054477">
    <property type="component" value="Unassembled WGS sequence"/>
</dbReference>
<organism evidence="2 3">
    <name type="scientific">Laccaria amethystina LaAM-08-1</name>
    <dbReference type="NCBI Taxonomy" id="1095629"/>
    <lineage>
        <taxon>Eukaryota</taxon>
        <taxon>Fungi</taxon>
        <taxon>Dikarya</taxon>
        <taxon>Basidiomycota</taxon>
        <taxon>Agaricomycotina</taxon>
        <taxon>Agaricomycetes</taxon>
        <taxon>Agaricomycetidae</taxon>
        <taxon>Agaricales</taxon>
        <taxon>Agaricineae</taxon>
        <taxon>Hydnangiaceae</taxon>
        <taxon>Laccaria</taxon>
    </lineage>
</organism>
<protein>
    <submittedName>
        <fullName evidence="2">Uncharacterized protein</fullName>
    </submittedName>
</protein>
<name>A0A0C9WZ77_9AGAR</name>
<evidence type="ECO:0000313" key="2">
    <source>
        <dbReference type="EMBL" id="KIJ94283.1"/>
    </source>
</evidence>
<evidence type="ECO:0000313" key="3">
    <source>
        <dbReference type="Proteomes" id="UP000054477"/>
    </source>
</evidence>